<dbReference type="InterPro" id="IPR054476">
    <property type="entry name" value="Ltn1_N"/>
</dbReference>
<name>T1G4X0_HELRO</name>
<reference evidence="4" key="3">
    <citation type="submission" date="2015-06" db="UniProtKB">
        <authorList>
            <consortium name="EnsemblMetazoa"/>
        </authorList>
    </citation>
    <scope>IDENTIFICATION</scope>
</reference>
<feature type="domain" description="E3 ubiquitin-protein ligase listerin N-terminal" evidence="2">
    <location>
        <begin position="1"/>
        <end position="291"/>
    </location>
</feature>
<dbReference type="InParanoid" id="T1G4X0"/>
<dbReference type="Proteomes" id="UP000015101">
    <property type="component" value="Unassembled WGS sequence"/>
</dbReference>
<comment type="similarity">
    <text evidence="1">Belongs to the LTN1 family.</text>
</comment>
<dbReference type="STRING" id="6412.T1G4X0"/>
<comment type="subunit">
    <text evidence="1">Component of the ribosome quality control complex (RQC).</text>
</comment>
<comment type="catalytic activity">
    <reaction evidence="1">
        <text>S-ubiquitinyl-[E2 ubiquitin-conjugating enzyme]-L-cysteine + [acceptor protein]-L-lysine = [E2 ubiquitin-conjugating enzyme]-L-cysteine + N(6)-ubiquitinyl-[acceptor protein]-L-lysine.</text>
        <dbReference type="EC" id="2.3.2.27"/>
    </reaction>
</comment>
<dbReference type="GO" id="GO:0072344">
    <property type="term" value="P:rescue of stalled ribosome"/>
    <property type="evidence" value="ECO:0007669"/>
    <property type="project" value="UniProtKB-UniRule"/>
</dbReference>
<dbReference type="HOGENOM" id="CLU_046510_0_0_1"/>
<dbReference type="PANTHER" id="PTHR12389:SF0">
    <property type="entry name" value="E3 UBIQUITIN-PROTEIN LIGASE LISTERIN"/>
    <property type="match status" value="1"/>
</dbReference>
<evidence type="ECO:0000259" key="2">
    <source>
        <dbReference type="Pfam" id="PF22958"/>
    </source>
</evidence>
<dbReference type="CTD" id="20216118"/>
<dbReference type="PANTHER" id="PTHR12389">
    <property type="entry name" value="ZINC FINGER PROTEIN 294"/>
    <property type="match status" value="1"/>
</dbReference>
<proteinExistence type="inferred from homology"/>
<dbReference type="RefSeq" id="XP_009021203.1">
    <property type="nucleotide sequence ID" value="XM_009022955.1"/>
</dbReference>
<comment type="pathway">
    <text evidence="1">Protein modification; protein ubiquitination.</text>
</comment>
<dbReference type="GeneID" id="20216118"/>
<keyword evidence="5" id="KW-1185">Reference proteome</keyword>
<dbReference type="GO" id="GO:0008270">
    <property type="term" value="F:zinc ion binding"/>
    <property type="evidence" value="ECO:0007669"/>
    <property type="project" value="UniProtKB-KW"/>
</dbReference>
<dbReference type="InterPro" id="IPR011989">
    <property type="entry name" value="ARM-like"/>
</dbReference>
<reference evidence="3 5" key="2">
    <citation type="journal article" date="2013" name="Nature">
        <title>Insights into bilaterian evolution from three spiralian genomes.</title>
        <authorList>
            <person name="Simakov O."/>
            <person name="Marletaz F."/>
            <person name="Cho S.J."/>
            <person name="Edsinger-Gonzales E."/>
            <person name="Havlak P."/>
            <person name="Hellsten U."/>
            <person name="Kuo D.H."/>
            <person name="Larsson T."/>
            <person name="Lv J."/>
            <person name="Arendt D."/>
            <person name="Savage R."/>
            <person name="Osoegawa K."/>
            <person name="de Jong P."/>
            <person name="Grimwood J."/>
            <person name="Chapman J.A."/>
            <person name="Shapiro H."/>
            <person name="Aerts A."/>
            <person name="Otillar R.P."/>
            <person name="Terry A.Y."/>
            <person name="Boore J.L."/>
            <person name="Grigoriev I.V."/>
            <person name="Lindberg D.R."/>
            <person name="Seaver E.C."/>
            <person name="Weisblat D.A."/>
            <person name="Putnam N.H."/>
            <person name="Rokhsar D.S."/>
        </authorList>
    </citation>
    <scope>NUCLEOTIDE SEQUENCE</scope>
</reference>
<evidence type="ECO:0000313" key="3">
    <source>
        <dbReference type="EMBL" id="ESO00566.1"/>
    </source>
</evidence>
<evidence type="ECO:0000313" key="4">
    <source>
        <dbReference type="EnsemblMetazoa" id="HelroP82814"/>
    </source>
</evidence>
<dbReference type="KEGG" id="hro:HELRODRAFT_82814"/>
<dbReference type="GO" id="GO:0005829">
    <property type="term" value="C:cytosol"/>
    <property type="evidence" value="ECO:0007669"/>
    <property type="project" value="UniProtKB-UniRule"/>
</dbReference>
<dbReference type="EMBL" id="AMQM01005314">
    <property type="status" value="NOT_ANNOTATED_CDS"/>
    <property type="molecule type" value="Genomic_DNA"/>
</dbReference>
<comment type="function">
    <text evidence="1">E3 ubiquitin-protein ligase. Component of the ribosome quality control complex (RQC), a ribosome-associated complex that mediates ubiquitination and extraction of incompletely synthesized nascent chains for proteasomal degradation.</text>
</comment>
<dbReference type="Pfam" id="PF22958">
    <property type="entry name" value="Ltn1_1st"/>
    <property type="match status" value="1"/>
</dbReference>
<keyword evidence="1" id="KW-0479">Metal-binding</keyword>
<dbReference type="EMBL" id="KB096900">
    <property type="protein sequence ID" value="ESO00566.1"/>
    <property type="molecule type" value="Genomic_DNA"/>
</dbReference>
<dbReference type="AlphaFoldDB" id="T1G4X0"/>
<dbReference type="GO" id="GO:0061630">
    <property type="term" value="F:ubiquitin protein ligase activity"/>
    <property type="evidence" value="ECO:0007669"/>
    <property type="project" value="UniProtKB-UniRule"/>
</dbReference>
<dbReference type="SUPFAM" id="SSF48371">
    <property type="entry name" value="ARM repeat"/>
    <property type="match status" value="1"/>
</dbReference>
<gene>
    <name evidence="4" type="primary">20216118</name>
    <name evidence="3" type="ORF">HELRODRAFT_82814</name>
</gene>
<evidence type="ECO:0000313" key="5">
    <source>
        <dbReference type="Proteomes" id="UP000015101"/>
    </source>
</evidence>
<dbReference type="GO" id="GO:0016567">
    <property type="term" value="P:protein ubiquitination"/>
    <property type="evidence" value="ECO:0007669"/>
    <property type="project" value="UniProtKB-UniPathway"/>
</dbReference>
<keyword evidence="1" id="KW-0808">Transferase</keyword>
<dbReference type="GO" id="GO:1990112">
    <property type="term" value="C:RQC complex"/>
    <property type="evidence" value="ECO:0007669"/>
    <property type="project" value="UniProtKB-UniRule"/>
</dbReference>
<dbReference type="EC" id="2.3.2.27" evidence="1"/>
<evidence type="ECO:0000256" key="1">
    <source>
        <dbReference type="RuleBase" id="RU367090"/>
    </source>
</evidence>
<dbReference type="eggNOG" id="KOG0803">
    <property type="taxonomic scope" value="Eukaryota"/>
</dbReference>
<protein>
    <recommendedName>
        <fullName evidence="1">E3 ubiquitin-protein ligase listerin</fullName>
        <ecNumber evidence="1">2.3.2.27</ecNumber>
    </recommendedName>
    <alternativeName>
        <fullName evidence="1">RING-type E3 ubiquitin transferase listerin</fullName>
    </alternativeName>
</protein>
<dbReference type="OrthoDB" id="6108at2759"/>
<sequence>LQELEQLIDSKDIKLVVAIISSWVPAYNKLALDNDRRVRELSQVCLGKLIRRVQKQFAPHLKQILGVWLMVQCDPHPPCASVAFKVFQELFTTSAKQSDVADFCRVEVFNFLEDIMFKLTIQSIIEMRICEEEEVESRFIRLLSSSIDALTKFIEIVNDKHREEIMERIRNNLFSNSKFWKFPKSKIPQVRKAYYDLIATLLKKYGTPLLNPKSKEQITISVLCSIDENDITVIPSVWNALIVLLCGIDDVWSSINMSKAFIPKLWNTIDKCGHGCASVTHPNIVLILEKLPANVKFQKNFCASLLEKLVCSLINEKMLMSWREYDALVASFVECCKFYIFNIVEKRDKAAAADDDDGGNNMISSINNNVI</sequence>
<dbReference type="InterPro" id="IPR016024">
    <property type="entry name" value="ARM-type_fold"/>
</dbReference>
<keyword evidence="1" id="KW-0833">Ubl conjugation pathway</keyword>
<keyword evidence="1" id="KW-0862">Zinc</keyword>
<keyword evidence="1" id="KW-0863">Zinc-finger</keyword>
<organism evidence="4 5">
    <name type="scientific">Helobdella robusta</name>
    <name type="common">Californian leech</name>
    <dbReference type="NCBI Taxonomy" id="6412"/>
    <lineage>
        <taxon>Eukaryota</taxon>
        <taxon>Metazoa</taxon>
        <taxon>Spiralia</taxon>
        <taxon>Lophotrochozoa</taxon>
        <taxon>Annelida</taxon>
        <taxon>Clitellata</taxon>
        <taxon>Hirudinea</taxon>
        <taxon>Rhynchobdellida</taxon>
        <taxon>Glossiphoniidae</taxon>
        <taxon>Helobdella</taxon>
    </lineage>
</organism>
<reference evidence="5" key="1">
    <citation type="submission" date="2012-12" db="EMBL/GenBank/DDBJ databases">
        <authorList>
            <person name="Hellsten U."/>
            <person name="Grimwood J."/>
            <person name="Chapman J.A."/>
            <person name="Shapiro H."/>
            <person name="Aerts A."/>
            <person name="Otillar R.P."/>
            <person name="Terry A.Y."/>
            <person name="Boore J.L."/>
            <person name="Simakov O."/>
            <person name="Marletaz F."/>
            <person name="Cho S.-J."/>
            <person name="Edsinger-Gonzales E."/>
            <person name="Havlak P."/>
            <person name="Kuo D.-H."/>
            <person name="Larsson T."/>
            <person name="Lv J."/>
            <person name="Arendt D."/>
            <person name="Savage R."/>
            <person name="Osoegawa K."/>
            <person name="de Jong P."/>
            <person name="Lindberg D.R."/>
            <person name="Seaver E.C."/>
            <person name="Weisblat D.A."/>
            <person name="Putnam N.H."/>
            <person name="Grigoriev I.V."/>
            <person name="Rokhsar D.S."/>
        </authorList>
    </citation>
    <scope>NUCLEOTIDE SEQUENCE</scope>
</reference>
<dbReference type="GO" id="GO:1990116">
    <property type="term" value="P:ribosome-associated ubiquitin-dependent protein catabolic process"/>
    <property type="evidence" value="ECO:0007669"/>
    <property type="project" value="UniProtKB-UniRule"/>
</dbReference>
<dbReference type="EnsemblMetazoa" id="HelroT82814">
    <property type="protein sequence ID" value="HelroP82814"/>
    <property type="gene ID" value="HelroG82814"/>
</dbReference>
<dbReference type="Gene3D" id="1.25.10.10">
    <property type="entry name" value="Leucine-rich Repeat Variant"/>
    <property type="match status" value="1"/>
</dbReference>
<accession>T1G4X0</accession>
<dbReference type="InterPro" id="IPR039795">
    <property type="entry name" value="LTN1/Rkr1"/>
</dbReference>
<dbReference type="UniPathway" id="UPA00143"/>